<sequence length="117" mass="11782">MRLALLTASLFLLAACQPEPIPVDGDPASRPADTPRAEGEMCGGIAAIQCGEGLYCADRPGQCVNTADGSGICAPRPEVCTQQYDPVCGCDGKTYGNACTAASAGVSIASQGECPAD</sequence>
<reference evidence="2 3" key="1">
    <citation type="submission" date="2018-08" db="EMBL/GenBank/DDBJ databases">
        <title>Henriciella mobilis sp. nov., isolated from seawater.</title>
        <authorList>
            <person name="Cheng H."/>
            <person name="Wu Y.-H."/>
            <person name="Xu X.-W."/>
            <person name="Guo L.-L."/>
        </authorList>
    </citation>
    <scope>NUCLEOTIDE SEQUENCE [LARGE SCALE GENOMIC DNA]</scope>
    <source>
        <strain evidence="2 3">CCUG66934</strain>
    </source>
</reference>
<dbReference type="AlphaFoldDB" id="A0A399QT85"/>
<protein>
    <submittedName>
        <fullName evidence="2">Kazal domain-containing protein</fullName>
    </submittedName>
</protein>
<dbReference type="OrthoDB" id="9800302at2"/>
<proteinExistence type="predicted"/>
<evidence type="ECO:0000259" key="1">
    <source>
        <dbReference type="PROSITE" id="PS51465"/>
    </source>
</evidence>
<keyword evidence="3" id="KW-1185">Reference proteome</keyword>
<dbReference type="SUPFAM" id="SSF100895">
    <property type="entry name" value="Kazal-type serine protease inhibitors"/>
    <property type="match status" value="1"/>
</dbReference>
<dbReference type="InterPro" id="IPR036058">
    <property type="entry name" value="Kazal_dom_sf"/>
</dbReference>
<organism evidence="2 3">
    <name type="scientific">Henriciella barbarensis</name>
    <dbReference type="NCBI Taxonomy" id="86342"/>
    <lineage>
        <taxon>Bacteria</taxon>
        <taxon>Pseudomonadati</taxon>
        <taxon>Pseudomonadota</taxon>
        <taxon>Alphaproteobacteria</taxon>
        <taxon>Hyphomonadales</taxon>
        <taxon>Hyphomonadaceae</taxon>
        <taxon>Henriciella</taxon>
    </lineage>
</organism>
<accession>A0A399QT85</accession>
<dbReference type="RefSeq" id="WP_119380075.1">
    <property type="nucleotide sequence ID" value="NZ_QWGB01000007.1"/>
</dbReference>
<gene>
    <name evidence="2" type="ORF">D1224_11375</name>
</gene>
<evidence type="ECO:0000313" key="3">
    <source>
        <dbReference type="Proteomes" id="UP000265431"/>
    </source>
</evidence>
<dbReference type="InterPro" id="IPR002350">
    <property type="entry name" value="Kazal_dom"/>
</dbReference>
<dbReference type="PROSITE" id="PS51465">
    <property type="entry name" value="KAZAL_2"/>
    <property type="match status" value="1"/>
</dbReference>
<dbReference type="CDD" id="cd00104">
    <property type="entry name" value="KAZAL_FS"/>
    <property type="match status" value="1"/>
</dbReference>
<dbReference type="PROSITE" id="PS51257">
    <property type="entry name" value="PROKAR_LIPOPROTEIN"/>
    <property type="match status" value="1"/>
</dbReference>
<dbReference type="Gene3D" id="3.30.60.30">
    <property type="match status" value="1"/>
</dbReference>
<feature type="domain" description="Kazal-like" evidence="1">
    <location>
        <begin position="67"/>
        <end position="116"/>
    </location>
</feature>
<dbReference type="EMBL" id="QWGB01000007">
    <property type="protein sequence ID" value="RIJ22156.1"/>
    <property type="molecule type" value="Genomic_DNA"/>
</dbReference>
<dbReference type="Proteomes" id="UP000265431">
    <property type="component" value="Unassembled WGS sequence"/>
</dbReference>
<evidence type="ECO:0000313" key="2">
    <source>
        <dbReference type="EMBL" id="RIJ22156.1"/>
    </source>
</evidence>
<dbReference type="Pfam" id="PF00050">
    <property type="entry name" value="Kazal_1"/>
    <property type="match status" value="1"/>
</dbReference>
<comment type="caution">
    <text evidence="2">The sequence shown here is derived from an EMBL/GenBank/DDBJ whole genome shotgun (WGS) entry which is preliminary data.</text>
</comment>
<name>A0A399QT85_9PROT</name>
<dbReference type="SMART" id="SM00280">
    <property type="entry name" value="KAZAL"/>
    <property type="match status" value="1"/>
</dbReference>